<dbReference type="AlphaFoldDB" id="A0A8T0JTZ3"/>
<reference evidence="1 2" key="1">
    <citation type="submission" date="2020-05" db="EMBL/GenBank/DDBJ databases">
        <title>Vigna angularis (adzuki bean) Var. LongXiaoDou No. 4 denovo assembly.</title>
        <authorList>
            <person name="Xiang H."/>
        </authorList>
    </citation>
    <scope>NUCLEOTIDE SEQUENCE [LARGE SCALE GENOMIC DNA]</scope>
    <source>
        <tissue evidence="1">Leaf</tissue>
    </source>
</reference>
<proteinExistence type="predicted"/>
<sequence>MWDIDSHLDSQQCFLPNLCVLCRLIFDAVSCGDTFNYRYRHHGNDEGNVGDFSLVASHAEKEERSEKRLENLSDIDLNSSRRNARFGRRSFANRFALCFAQSRNR</sequence>
<gene>
    <name evidence="1" type="ORF">HKW66_Vig0200380</name>
</gene>
<evidence type="ECO:0000313" key="2">
    <source>
        <dbReference type="Proteomes" id="UP000743370"/>
    </source>
</evidence>
<accession>A0A8T0JTZ3</accession>
<organism evidence="1 2">
    <name type="scientific">Phaseolus angularis</name>
    <name type="common">Azuki bean</name>
    <name type="synonym">Vigna angularis</name>
    <dbReference type="NCBI Taxonomy" id="3914"/>
    <lineage>
        <taxon>Eukaryota</taxon>
        <taxon>Viridiplantae</taxon>
        <taxon>Streptophyta</taxon>
        <taxon>Embryophyta</taxon>
        <taxon>Tracheophyta</taxon>
        <taxon>Spermatophyta</taxon>
        <taxon>Magnoliopsida</taxon>
        <taxon>eudicotyledons</taxon>
        <taxon>Gunneridae</taxon>
        <taxon>Pentapetalae</taxon>
        <taxon>rosids</taxon>
        <taxon>fabids</taxon>
        <taxon>Fabales</taxon>
        <taxon>Fabaceae</taxon>
        <taxon>Papilionoideae</taxon>
        <taxon>50 kb inversion clade</taxon>
        <taxon>NPAAA clade</taxon>
        <taxon>indigoferoid/millettioid clade</taxon>
        <taxon>Phaseoleae</taxon>
        <taxon>Vigna</taxon>
    </lineage>
</organism>
<dbReference type="EMBL" id="JABFOF010000009">
    <property type="protein sequence ID" value="KAG2380666.1"/>
    <property type="molecule type" value="Genomic_DNA"/>
</dbReference>
<evidence type="ECO:0000313" key="1">
    <source>
        <dbReference type="EMBL" id="KAG2380666.1"/>
    </source>
</evidence>
<name>A0A8T0JTZ3_PHAAN</name>
<protein>
    <submittedName>
        <fullName evidence="1">Uncharacterized protein</fullName>
    </submittedName>
</protein>
<comment type="caution">
    <text evidence="1">The sequence shown here is derived from an EMBL/GenBank/DDBJ whole genome shotgun (WGS) entry which is preliminary data.</text>
</comment>
<dbReference type="Proteomes" id="UP000743370">
    <property type="component" value="Unassembled WGS sequence"/>
</dbReference>